<evidence type="ECO:0000259" key="2">
    <source>
        <dbReference type="PROSITE" id="PS51736"/>
    </source>
</evidence>
<proteinExistence type="predicted"/>
<evidence type="ECO:0000313" key="6">
    <source>
        <dbReference type="EMBL" id="BCE86838.1"/>
    </source>
</evidence>
<dbReference type="InterPro" id="IPR038109">
    <property type="entry name" value="DNA_bind_recomb_sf"/>
</dbReference>
<accession>A0A809YUC9</accession>
<dbReference type="SMART" id="SM00857">
    <property type="entry name" value="Resolvase"/>
    <property type="match status" value="1"/>
</dbReference>
<dbReference type="PROSITE" id="PS51737">
    <property type="entry name" value="RECOMBINASE_DNA_BIND"/>
    <property type="match status" value="1"/>
</dbReference>
<feature type="domain" description="Resolvase/invertase-type recombinase catalytic" evidence="2">
    <location>
        <begin position="4"/>
        <end position="154"/>
    </location>
</feature>
<dbReference type="InterPro" id="IPR011109">
    <property type="entry name" value="DNA_bind_recombinase_dom"/>
</dbReference>
<dbReference type="Gene3D" id="3.90.1750.20">
    <property type="entry name" value="Putative Large Serine Recombinase, Chain B, Domain 2"/>
    <property type="match status" value="1"/>
</dbReference>
<evidence type="ECO:0000313" key="5">
    <source>
        <dbReference type="EMBL" id="BCE78211.1"/>
    </source>
</evidence>
<keyword evidence="1" id="KW-0175">Coiled coil</keyword>
<evidence type="ECO:0000256" key="1">
    <source>
        <dbReference type="SAM" id="Coils"/>
    </source>
</evidence>
<dbReference type="SUPFAM" id="SSF53041">
    <property type="entry name" value="Resolvase-like"/>
    <property type="match status" value="1"/>
</dbReference>
<dbReference type="Gene3D" id="3.40.50.1390">
    <property type="entry name" value="Resolvase, N-terminal catalytic domain"/>
    <property type="match status" value="1"/>
</dbReference>
<dbReference type="EMBL" id="AP023098">
    <property type="protein sequence ID" value="BCE86838.1"/>
    <property type="molecule type" value="Genomic_DNA"/>
</dbReference>
<dbReference type="AlphaFoldDB" id="A0A809YUC9"/>
<reference evidence="4" key="1">
    <citation type="submission" date="2020-05" db="EMBL/GenBank/DDBJ databases">
        <title>Complete genome sequence of Bradyrhizobium diazoefficiens XF3 isolated from soybean nodule.</title>
        <authorList>
            <person name="Noda R."/>
            <person name="Kakizaki K."/>
            <person name="Minamisawa K."/>
        </authorList>
    </citation>
    <scope>NUCLEOTIDE SEQUENCE</scope>
    <source>
        <strain evidence="4">XF3</strain>
    </source>
</reference>
<dbReference type="CDD" id="cd00338">
    <property type="entry name" value="Ser_Recombinase"/>
    <property type="match status" value="1"/>
</dbReference>
<dbReference type="Pfam" id="PF00239">
    <property type="entry name" value="Resolvase"/>
    <property type="match status" value="1"/>
</dbReference>
<organism evidence="4">
    <name type="scientific">Bradyrhizobium diazoefficiens</name>
    <dbReference type="NCBI Taxonomy" id="1355477"/>
    <lineage>
        <taxon>Bacteria</taxon>
        <taxon>Pseudomonadati</taxon>
        <taxon>Pseudomonadota</taxon>
        <taxon>Alphaproteobacteria</taxon>
        <taxon>Hyphomicrobiales</taxon>
        <taxon>Nitrobacteraceae</taxon>
        <taxon>Bradyrhizobium</taxon>
    </lineage>
</organism>
<dbReference type="GO" id="GO:0003677">
    <property type="term" value="F:DNA binding"/>
    <property type="evidence" value="ECO:0007669"/>
    <property type="project" value="InterPro"/>
</dbReference>
<dbReference type="PANTHER" id="PTHR30461:SF23">
    <property type="entry name" value="DNA RECOMBINASE-RELATED"/>
    <property type="match status" value="1"/>
</dbReference>
<dbReference type="PROSITE" id="PS51736">
    <property type="entry name" value="RECOMBINASES_3"/>
    <property type="match status" value="1"/>
</dbReference>
<name>A0A809YUC9_9BRAD</name>
<protein>
    <submittedName>
        <fullName evidence="4">Resolvase</fullName>
    </submittedName>
</protein>
<dbReference type="InterPro" id="IPR025827">
    <property type="entry name" value="Zn_ribbon_recom_dom"/>
</dbReference>
<sequence>MALKAAIYARFSDKEKQTDKSIEDQVALCRTMCERDGLLVVEVYSDHGISGASTVNRLGLQRMMRDAKAGKFAVVVAESLDRISRDQEDLAGIHKRLNFARVEIRTFVDNTVGEIHVGVKGLVGALFLKDLAQKTRRGQAGVVRDGRHNGGRSFGYRPVLGKPGVLEIDEAEAEIVREIFDLYLDGYTARDIAARLNKRGAPGPRGGHWNASTINGSRTRRNGILQNDLYAGKIIWNRQSFVKDPETGKRISRPNPRDQWMTAEAEQLRIIDSDTWVLAQSRVGDRAGTPHKARPQHLLSGLVKCGKCGSGMIACGTDKRGVRLMCSRRRETGLCDNGIGVPRSTVEDRVLAGIEEHLADPELVAEYVAEYHRIMRELNSKAAVQIRAIEKRLTTVNTQIGRLVDAIVGGSLARALQDRLAALEAEREEIEREKAAVGADPVEFHPNAANAYRLKIRSLKKWLAGTGDEARQAAFAGIRQIVEKVTIHPRGPGEPVGIEIDGQLAAILRLSDTVTGAGESQGAMVAGIGFEPMTFRL</sequence>
<feature type="domain" description="Recombinase" evidence="3">
    <location>
        <begin position="153"/>
        <end position="290"/>
    </location>
</feature>
<dbReference type="InterPro" id="IPR050639">
    <property type="entry name" value="SSR_resolvase"/>
</dbReference>
<feature type="coiled-coil region" evidence="1">
    <location>
        <begin position="413"/>
        <end position="440"/>
    </location>
</feature>
<dbReference type="EMBL" id="AP023093">
    <property type="protein sequence ID" value="BCE43289.1"/>
    <property type="molecule type" value="Genomic_DNA"/>
</dbReference>
<dbReference type="InterPro" id="IPR036162">
    <property type="entry name" value="Resolvase-like_N_sf"/>
</dbReference>
<dbReference type="PANTHER" id="PTHR30461">
    <property type="entry name" value="DNA-INVERTASE FROM LAMBDOID PROPHAGE"/>
    <property type="match status" value="1"/>
</dbReference>
<dbReference type="EMBL" id="AP023097">
    <property type="protein sequence ID" value="BCE78211.1"/>
    <property type="molecule type" value="Genomic_DNA"/>
</dbReference>
<dbReference type="Pfam" id="PF13408">
    <property type="entry name" value="Zn_ribbon_recom"/>
    <property type="match status" value="1"/>
</dbReference>
<reference evidence="6" key="3">
    <citation type="submission" date="2020-05" db="EMBL/GenBank/DDBJ databases">
        <title>Complete genome sequence of Bradyrhizobium diazoefficiens XF9 isolated from soybean nodule.</title>
        <authorList>
            <person name="Noda R."/>
            <person name="Kakizaki K."/>
            <person name="Minamisawa K."/>
        </authorList>
    </citation>
    <scope>NUCLEOTIDE SEQUENCE</scope>
    <source>
        <strain evidence="6">XF9</strain>
    </source>
</reference>
<dbReference type="Pfam" id="PF07508">
    <property type="entry name" value="Recombinase"/>
    <property type="match status" value="1"/>
</dbReference>
<evidence type="ECO:0000313" key="4">
    <source>
        <dbReference type="EMBL" id="BCE43289.1"/>
    </source>
</evidence>
<reference evidence="5" key="2">
    <citation type="submission" date="2020-05" db="EMBL/GenBank/DDBJ databases">
        <title>Complete genome sequence of Bradyrhizobium diazoefficiens XF8 isolated from soybean nodule.</title>
        <authorList>
            <person name="Noda R."/>
            <person name="Kakizaki K."/>
            <person name="Minamisawa K."/>
        </authorList>
    </citation>
    <scope>NUCLEOTIDE SEQUENCE</scope>
    <source>
        <strain evidence="5">XF8</strain>
    </source>
</reference>
<gene>
    <name evidence="4" type="ORF">XF3B_83200</name>
    <name evidence="5" type="ORF">XF8B_83220</name>
    <name evidence="6" type="ORF">XF9B_82590</name>
</gene>
<dbReference type="InterPro" id="IPR006119">
    <property type="entry name" value="Resolv_N"/>
</dbReference>
<evidence type="ECO:0000259" key="3">
    <source>
        <dbReference type="PROSITE" id="PS51737"/>
    </source>
</evidence>
<dbReference type="GO" id="GO:0000150">
    <property type="term" value="F:DNA strand exchange activity"/>
    <property type="evidence" value="ECO:0007669"/>
    <property type="project" value="InterPro"/>
</dbReference>